<feature type="compositionally biased region" description="Low complexity" evidence="14">
    <location>
        <begin position="24"/>
        <end position="35"/>
    </location>
</feature>
<keyword evidence="11" id="KW-0446">Lipid-binding</keyword>
<dbReference type="EMBL" id="JAPTSV010000016">
    <property type="protein sequence ID" value="KAJ1519437.1"/>
    <property type="molecule type" value="Genomic_DNA"/>
</dbReference>
<keyword evidence="9" id="KW-0256">Endoplasmic reticulum</keyword>
<feature type="compositionally biased region" description="Basic and acidic residues" evidence="14">
    <location>
        <begin position="594"/>
        <end position="609"/>
    </location>
</feature>
<evidence type="ECO:0000256" key="9">
    <source>
        <dbReference type="ARBA" id="ARBA00022824"/>
    </source>
</evidence>
<dbReference type="GO" id="GO:0097038">
    <property type="term" value="C:perinuclear endoplasmic reticulum"/>
    <property type="evidence" value="ECO:0007669"/>
    <property type="project" value="TreeGrafter"/>
</dbReference>
<feature type="region of interest" description="Disordered" evidence="14">
    <location>
        <begin position="594"/>
        <end position="613"/>
    </location>
</feature>
<evidence type="ECO:0000313" key="16">
    <source>
        <dbReference type="EMBL" id="KAJ1519437.1"/>
    </source>
</evidence>
<feature type="compositionally biased region" description="Basic residues" evidence="14">
    <location>
        <begin position="54"/>
        <end position="70"/>
    </location>
</feature>
<feature type="region of interest" description="Disordered" evidence="14">
    <location>
        <begin position="1"/>
        <end position="105"/>
    </location>
</feature>
<keyword evidence="8" id="KW-0597">Phosphoprotein</keyword>
<dbReference type="GO" id="GO:0120015">
    <property type="term" value="F:sterol transfer activity"/>
    <property type="evidence" value="ECO:0007669"/>
    <property type="project" value="UniProtKB-ARBA"/>
</dbReference>
<dbReference type="GO" id="GO:0005829">
    <property type="term" value="C:cytosol"/>
    <property type="evidence" value="ECO:0007669"/>
    <property type="project" value="UniProtKB-SubCell"/>
</dbReference>
<evidence type="ECO:0000256" key="4">
    <source>
        <dbReference type="ARBA" id="ARBA00008842"/>
    </source>
</evidence>
<dbReference type="InterPro" id="IPR011993">
    <property type="entry name" value="PH-like_dom_sf"/>
</dbReference>
<evidence type="ECO:0000256" key="10">
    <source>
        <dbReference type="ARBA" id="ARBA00023055"/>
    </source>
</evidence>
<dbReference type="GO" id="GO:0005886">
    <property type="term" value="C:plasma membrane"/>
    <property type="evidence" value="ECO:0007669"/>
    <property type="project" value="UniProtKB-SubCell"/>
</dbReference>
<feature type="compositionally biased region" description="Low complexity" evidence="14">
    <location>
        <begin position="81"/>
        <end position="94"/>
    </location>
</feature>
<name>A0AAV7X471_9NEOP</name>
<dbReference type="InterPro" id="IPR000648">
    <property type="entry name" value="Oxysterol-bd"/>
</dbReference>
<proteinExistence type="inferred from homology"/>
<evidence type="ECO:0000256" key="11">
    <source>
        <dbReference type="ARBA" id="ARBA00023121"/>
    </source>
</evidence>
<dbReference type="SMART" id="SM00233">
    <property type="entry name" value="PH"/>
    <property type="match status" value="1"/>
</dbReference>
<keyword evidence="12" id="KW-0472">Membrane</keyword>
<dbReference type="GO" id="GO:0005634">
    <property type="term" value="C:nucleus"/>
    <property type="evidence" value="ECO:0007669"/>
    <property type="project" value="UniProtKB-ARBA"/>
</dbReference>
<dbReference type="Pfam" id="PF15409">
    <property type="entry name" value="PH_8"/>
    <property type="match status" value="1"/>
</dbReference>
<dbReference type="InterPro" id="IPR041680">
    <property type="entry name" value="PH_8"/>
</dbReference>
<evidence type="ECO:0000256" key="14">
    <source>
        <dbReference type="SAM" id="MobiDB-lite"/>
    </source>
</evidence>
<feature type="compositionally biased region" description="Polar residues" evidence="14">
    <location>
        <begin position="42"/>
        <end position="51"/>
    </location>
</feature>
<evidence type="ECO:0000256" key="3">
    <source>
        <dbReference type="ARBA" id="ARBA00004586"/>
    </source>
</evidence>
<comment type="similarity">
    <text evidence="4">Belongs to the OSBP family.</text>
</comment>
<keyword evidence="10" id="KW-0445">Lipid transport</keyword>
<dbReference type="FunFam" id="2.40.160.120:FF:000001">
    <property type="entry name" value="Oxysterol-binding protein"/>
    <property type="match status" value="1"/>
</dbReference>
<comment type="caution">
    <text evidence="16">The sequence shown here is derived from an EMBL/GenBank/DDBJ whole genome shotgun (WGS) entry which is preliminary data.</text>
</comment>
<feature type="region of interest" description="Disordered" evidence="14">
    <location>
        <begin position="255"/>
        <end position="287"/>
    </location>
</feature>
<dbReference type="Gene3D" id="3.30.70.3490">
    <property type="match status" value="1"/>
</dbReference>
<evidence type="ECO:0000256" key="12">
    <source>
        <dbReference type="ARBA" id="ARBA00023136"/>
    </source>
</evidence>
<feature type="domain" description="PH" evidence="15">
    <location>
        <begin position="136"/>
        <end position="231"/>
    </location>
</feature>
<accession>A0AAV7X471</accession>
<dbReference type="Gene3D" id="2.40.160.120">
    <property type="match status" value="1"/>
</dbReference>
<dbReference type="SUPFAM" id="SSF50729">
    <property type="entry name" value="PH domain-like"/>
    <property type="match status" value="1"/>
</dbReference>
<sequence>MASGLRHIATEPGNLNHRLEVPNSGAGSSSGTMSGLTPEGSMPNTTSNLANSHGHLHLKRSPLLRNKKKSVAGTASDSDGSVDSNSLSADSNADVAHKHSPKGVAVAQVKKLRQRRGSEWEILEGLKDGQRFDKKPPVFTGYLHKKRKWPLKGWHKRYFLVDKGILIYAKSPVDVARGKLHGSVDIGLSVISTKSKRRRLDIDAEEFIYHLKAKTQESFVKWVDQLKVHRLYRQHVLTFGTGSKDSTLTFSPGHCSPAQSKIPLTPPEREARDGSLPRGVKMCPSPPSNVLLPGAGSSGRLSNWIVDTQSSLESLNRELAQAGQTITQLNRILEQIETLPVLDVEPIPVEGSSPNVKKDRKKFGLRKKKSSKGSSMDLTAAGFSPSKNNVELDSASPLSTSSFSGLSTSPGGQMSQNRLSSSNSSLTIATQGMTSSLSAGIAATRPQSLPGAEHLMPLTASVVDNNRLSASYTPDNHLREDFTILAKDVHNILSNVLSSLSTERDRLKVALELDSSSINGVGLGNSGVSLAALPGLRASLNQALQQNQDLRTRLARIHEAADLTDVSAPPKPIHASLSYSSSCVSASEFFDAEEHHDNSVASPTEERGGDFNSQVIPRSEADHELDAGAISDTSSEAGSLTSEEGSASSENSEMATEEFNDVKNASGGQSLCLTGRRTKLPAPRPDSEGLSLWNLLCKNIGKDLSQISMPVALNEPLNMLQRLCEELEYSELIDKAAELDDPLERMVNIAAFTVSSYGSSYFRAGSKPFNPLLGETYECVREDKGFRFIAEQVSHHPPVSVCYAESRNFIFWQDARIKTKFWGKSMEFQPNGVVNLQLPRTGDVYQWNKVTTCVHNLFSGQRWVDQYGELRITCNTGYSCKLTFVKASYWSAKRHEVYGFVYDENGKEVRKLFGKWSEALYCGVAPAAKCIWRRGTMPEDYERYYGFTRFAIELNELDPEVAKYLPCTDTRFRKDQRMLEEGNLDAAEEIKLALEQAQRERRRVMELEGKHHEPQWFKRKALSNGEEIWEYNHKYWECRKSPGFMNMAIVPLW</sequence>
<evidence type="ECO:0000256" key="6">
    <source>
        <dbReference type="ARBA" id="ARBA00022475"/>
    </source>
</evidence>
<dbReference type="SUPFAM" id="SSF144000">
    <property type="entry name" value="Oxysterol-binding protein-like"/>
    <property type="match status" value="1"/>
</dbReference>
<reference evidence="16" key="1">
    <citation type="submission" date="2022-12" db="EMBL/GenBank/DDBJ databases">
        <title>Chromosome-level genome assembly of the bean flower thrips Megalurothrips usitatus.</title>
        <authorList>
            <person name="Ma L."/>
            <person name="Liu Q."/>
            <person name="Li H."/>
            <person name="Cai W."/>
        </authorList>
    </citation>
    <scope>NUCLEOTIDE SEQUENCE</scope>
    <source>
        <strain evidence="16">Cailab_2022a</strain>
    </source>
</reference>
<dbReference type="PANTHER" id="PTHR10972">
    <property type="entry name" value="OXYSTEROL-BINDING PROTEIN-RELATED"/>
    <property type="match status" value="1"/>
</dbReference>
<dbReference type="Proteomes" id="UP001075354">
    <property type="component" value="Chromosome 16"/>
</dbReference>
<dbReference type="PROSITE" id="PS50003">
    <property type="entry name" value="PH_DOMAIN"/>
    <property type="match status" value="1"/>
</dbReference>
<evidence type="ECO:0000256" key="7">
    <source>
        <dbReference type="ARBA" id="ARBA00022490"/>
    </source>
</evidence>
<keyword evidence="13" id="KW-0175">Coiled coil</keyword>
<evidence type="ECO:0000256" key="2">
    <source>
        <dbReference type="ARBA" id="ARBA00004514"/>
    </source>
</evidence>
<evidence type="ECO:0000256" key="5">
    <source>
        <dbReference type="ARBA" id="ARBA00022448"/>
    </source>
</evidence>
<feature type="compositionally biased region" description="Low complexity" evidence="14">
    <location>
        <begin position="394"/>
        <end position="425"/>
    </location>
</feature>
<keyword evidence="7" id="KW-0963">Cytoplasm</keyword>
<evidence type="ECO:0000256" key="1">
    <source>
        <dbReference type="ARBA" id="ARBA00004236"/>
    </source>
</evidence>
<protein>
    <recommendedName>
        <fullName evidence="15">PH domain-containing protein</fullName>
    </recommendedName>
</protein>
<feature type="compositionally biased region" description="Polar residues" evidence="14">
    <location>
        <begin position="631"/>
        <end position="641"/>
    </location>
</feature>
<dbReference type="Pfam" id="PF01237">
    <property type="entry name" value="Oxysterol_BP"/>
    <property type="match status" value="1"/>
</dbReference>
<evidence type="ECO:0000259" key="15">
    <source>
        <dbReference type="PROSITE" id="PS50003"/>
    </source>
</evidence>
<dbReference type="GO" id="GO:0006699">
    <property type="term" value="P:bile acid biosynthetic process"/>
    <property type="evidence" value="ECO:0007669"/>
    <property type="project" value="UniProtKB-ARBA"/>
</dbReference>
<dbReference type="FunFam" id="2.30.29.30:FF:000011">
    <property type="entry name" value="Oxysterol-binding protein"/>
    <property type="match status" value="1"/>
</dbReference>
<feature type="region of interest" description="Disordered" evidence="14">
    <location>
        <begin position="347"/>
        <end position="425"/>
    </location>
</feature>
<feature type="coiled-coil region" evidence="13">
    <location>
        <begin position="305"/>
        <end position="332"/>
    </location>
</feature>
<keyword evidence="5" id="KW-0813">Transport</keyword>
<comment type="subcellular location">
    <subcellularLocation>
        <location evidence="1">Cell membrane</location>
    </subcellularLocation>
    <subcellularLocation>
        <location evidence="2">Cytoplasm</location>
        <location evidence="2">Cytosol</location>
    </subcellularLocation>
    <subcellularLocation>
        <location evidence="3">Endoplasmic reticulum membrane</location>
    </subcellularLocation>
</comment>
<dbReference type="Gene3D" id="2.30.29.30">
    <property type="entry name" value="Pleckstrin-homology domain (PH domain)/Phosphotyrosine-binding domain (PTB)"/>
    <property type="match status" value="1"/>
</dbReference>
<gene>
    <name evidence="16" type="ORF">ONE63_004729</name>
</gene>
<evidence type="ECO:0000256" key="13">
    <source>
        <dbReference type="SAM" id="Coils"/>
    </source>
</evidence>
<dbReference type="PANTHER" id="PTHR10972:SF203">
    <property type="entry name" value="OXYSTEROL-BINDING PROTEIN HOMOLOG 3"/>
    <property type="match status" value="1"/>
</dbReference>
<dbReference type="AlphaFoldDB" id="A0AAV7X471"/>
<dbReference type="GO" id="GO:0005789">
    <property type="term" value="C:endoplasmic reticulum membrane"/>
    <property type="evidence" value="ECO:0007669"/>
    <property type="project" value="UniProtKB-SubCell"/>
</dbReference>
<evidence type="ECO:0000313" key="17">
    <source>
        <dbReference type="Proteomes" id="UP001075354"/>
    </source>
</evidence>
<feature type="region of interest" description="Disordered" evidence="14">
    <location>
        <begin position="630"/>
        <end position="656"/>
    </location>
</feature>
<organism evidence="16 17">
    <name type="scientific">Megalurothrips usitatus</name>
    <name type="common">bean blossom thrips</name>
    <dbReference type="NCBI Taxonomy" id="439358"/>
    <lineage>
        <taxon>Eukaryota</taxon>
        <taxon>Metazoa</taxon>
        <taxon>Ecdysozoa</taxon>
        <taxon>Arthropoda</taxon>
        <taxon>Hexapoda</taxon>
        <taxon>Insecta</taxon>
        <taxon>Pterygota</taxon>
        <taxon>Neoptera</taxon>
        <taxon>Paraneoptera</taxon>
        <taxon>Thysanoptera</taxon>
        <taxon>Terebrantia</taxon>
        <taxon>Thripoidea</taxon>
        <taxon>Thripidae</taxon>
        <taxon>Megalurothrips</taxon>
    </lineage>
</organism>
<dbReference type="CDD" id="cd13287">
    <property type="entry name" value="PH_ORP3_ORP6_ORP7"/>
    <property type="match status" value="1"/>
</dbReference>
<keyword evidence="6" id="KW-1003">Cell membrane</keyword>
<dbReference type="GO" id="GO:0015485">
    <property type="term" value="F:cholesterol binding"/>
    <property type="evidence" value="ECO:0007669"/>
    <property type="project" value="TreeGrafter"/>
</dbReference>
<dbReference type="InterPro" id="IPR001849">
    <property type="entry name" value="PH_domain"/>
</dbReference>
<feature type="compositionally biased region" description="Basic residues" evidence="14">
    <location>
        <begin position="358"/>
        <end position="371"/>
    </location>
</feature>
<evidence type="ECO:0000256" key="8">
    <source>
        <dbReference type="ARBA" id="ARBA00022553"/>
    </source>
</evidence>
<keyword evidence="17" id="KW-1185">Reference proteome</keyword>
<feature type="compositionally biased region" description="Low complexity" evidence="14">
    <location>
        <begin position="642"/>
        <end position="653"/>
    </location>
</feature>
<dbReference type="InterPro" id="IPR037239">
    <property type="entry name" value="OSBP_sf"/>
</dbReference>